<dbReference type="AlphaFoldDB" id="A0A061RTC3"/>
<accession>A0A061RTC3</accession>
<feature type="compositionally biased region" description="Acidic residues" evidence="1">
    <location>
        <begin position="65"/>
        <end position="77"/>
    </location>
</feature>
<feature type="region of interest" description="Disordered" evidence="1">
    <location>
        <begin position="26"/>
        <end position="82"/>
    </location>
</feature>
<sequence>MANTVHVKGEQQCSMREKTYHLQRYAKSSVSKGACSESDTESGDLTEDDNNSGSDTEKDASSEDFSNDEDDEEDDALLSDCSELSGDARKSSDFIRVPRRPMMELVPNSNVWYQARIIKERATELLVTFPGVTAKEEDTKEWVSKTSSRLWFGDYAMRSWKYLGKGSWRPKPSNQQNPPSRPVSGSTGDKRQPGKEEPLAATGSTTARSASSCSDGARVPHSIARPDVADHLISGNWQDFTTGVESVTSGSRKAEVGGGRSAAENENPNGLNRWGGPLEVWFACHIQKLGSLGMIDGCADVHGSLNHIGASHRRLSGYQTNSSLRNATAWKLSDECHPRPSPAQVEEWCASSESRLGEEDRENRGAAADRAGNQAETSVLRHGKACKAHRGTDERLGTSSPAEQQQDQQQQPEGPRAPGQNAAKGLRTDRRKGQRPGAGGSKQGSRDWRPPKELCHLLDGKFEARPRAARTLSGSLLQPPPKPSQRSVSGSDGAAPRRAGSAAPHEQSNRTSEIAARDEGGAKRRAPQEPMARKRKMQEPCGFRVRGRVIMSDSDDD</sequence>
<dbReference type="EMBL" id="GBEZ01010476">
    <property type="protein sequence ID" value="JAC75203.1"/>
    <property type="molecule type" value="Transcribed_RNA"/>
</dbReference>
<protein>
    <submittedName>
        <fullName evidence="2">Uncharacterized protein</fullName>
    </submittedName>
</protein>
<feature type="compositionally biased region" description="Low complexity" evidence="1">
    <location>
        <begin position="200"/>
        <end position="212"/>
    </location>
</feature>
<gene>
    <name evidence="2" type="ORF">TSPGSL018_23790</name>
</gene>
<feature type="compositionally biased region" description="Acidic residues" evidence="1">
    <location>
        <begin position="38"/>
        <end position="50"/>
    </location>
</feature>
<name>A0A061RTC3_9CHLO</name>
<feature type="compositionally biased region" description="Basic and acidic residues" evidence="1">
    <location>
        <begin position="188"/>
        <end position="198"/>
    </location>
</feature>
<feature type="region of interest" description="Disordered" evidence="1">
    <location>
        <begin position="166"/>
        <end position="221"/>
    </location>
</feature>
<reference evidence="2" key="1">
    <citation type="submission" date="2014-05" db="EMBL/GenBank/DDBJ databases">
        <title>The transcriptome of the halophilic microalga Tetraselmis sp. GSL018 isolated from the Great Salt Lake, Utah.</title>
        <authorList>
            <person name="Jinkerson R.E."/>
            <person name="D'Adamo S."/>
            <person name="Posewitz M.C."/>
        </authorList>
    </citation>
    <scope>NUCLEOTIDE SEQUENCE</scope>
    <source>
        <strain evidence="2">GSL018</strain>
    </source>
</reference>
<feature type="compositionally biased region" description="Low complexity" evidence="1">
    <location>
        <begin position="489"/>
        <end position="504"/>
    </location>
</feature>
<organism evidence="2">
    <name type="scientific">Tetraselmis sp. GSL018</name>
    <dbReference type="NCBI Taxonomy" id="582737"/>
    <lineage>
        <taxon>Eukaryota</taxon>
        <taxon>Viridiplantae</taxon>
        <taxon>Chlorophyta</taxon>
        <taxon>core chlorophytes</taxon>
        <taxon>Chlorodendrophyceae</taxon>
        <taxon>Chlorodendrales</taxon>
        <taxon>Chlorodendraceae</taxon>
        <taxon>Tetraselmis</taxon>
    </lineage>
</organism>
<feature type="compositionally biased region" description="Basic and acidic residues" evidence="1">
    <location>
        <begin position="444"/>
        <end position="466"/>
    </location>
</feature>
<evidence type="ECO:0000313" key="2">
    <source>
        <dbReference type="EMBL" id="JAC75203.1"/>
    </source>
</evidence>
<feature type="region of interest" description="Disordered" evidence="1">
    <location>
        <begin position="335"/>
        <end position="557"/>
    </location>
</feature>
<feature type="region of interest" description="Disordered" evidence="1">
    <location>
        <begin position="245"/>
        <end position="270"/>
    </location>
</feature>
<proteinExistence type="predicted"/>
<evidence type="ECO:0000256" key="1">
    <source>
        <dbReference type="SAM" id="MobiDB-lite"/>
    </source>
</evidence>
<feature type="compositionally biased region" description="Basic and acidic residues" evidence="1">
    <location>
        <begin position="355"/>
        <end position="364"/>
    </location>
</feature>
<feature type="compositionally biased region" description="Polar residues" evidence="1">
    <location>
        <begin position="172"/>
        <end position="187"/>
    </location>
</feature>